<organism evidence="1 2">
    <name type="scientific">Modicella reniformis</name>
    <dbReference type="NCBI Taxonomy" id="1440133"/>
    <lineage>
        <taxon>Eukaryota</taxon>
        <taxon>Fungi</taxon>
        <taxon>Fungi incertae sedis</taxon>
        <taxon>Mucoromycota</taxon>
        <taxon>Mortierellomycotina</taxon>
        <taxon>Mortierellomycetes</taxon>
        <taxon>Mortierellales</taxon>
        <taxon>Mortierellaceae</taxon>
        <taxon>Modicella</taxon>
    </lineage>
</organism>
<dbReference type="PANTHER" id="PTHR31687:SF3">
    <property type="entry name" value="PROTEIN URG3"/>
    <property type="match status" value="1"/>
</dbReference>
<sequence length="458" mass="51277">MPPASSTTETIAYLKSLPAVRDRAERVYAAATAQKLKHFDVDVSRLHDVAKFVVALIKRDYDPKDIPNIPPHTRLRHFDVGQVDRIKLLVDSWKGRVDTLETVRRLVDLIVVSVLLDAGAGDRWTFEVKPDNVQKVSRSYARSEGLALASLAMFKEGRFSSDIHRSHQVDADGLCKLTLESLKEGFQVDDQKNPLLGLEGRWELLRRLGQALKAHPEYFGGSDNAPLRPGNMVDVLFKEGSDRPRRNDKYVVRTESLFKIVIDGFAEIWPSSRTGLNGVSLGDVWPCDTIKDPAAPPDSTDHYVVFHKLSQWMTYSIMEPLETLLNVEWEHANLLTGLPEYRNGGLLIDLEFMTLKPKEEERGLVNYKHNALKPGQPAVEVVPTFEPSDPVIIEWRAMTVATLDRIAVEVRKLLNLPNLTLAQVLQGGTWNAGREIASVSRPNTKGPPIAILSDGTLF</sequence>
<evidence type="ECO:0000313" key="2">
    <source>
        <dbReference type="Proteomes" id="UP000749646"/>
    </source>
</evidence>
<dbReference type="AlphaFoldDB" id="A0A9P6SP97"/>
<accession>A0A9P6SP97</accession>
<dbReference type="Pfam" id="PF07958">
    <property type="entry name" value="DUF1688"/>
    <property type="match status" value="1"/>
</dbReference>
<reference evidence="1" key="1">
    <citation type="journal article" date="2020" name="Fungal Divers.">
        <title>Resolving the Mortierellaceae phylogeny through synthesis of multi-gene phylogenetics and phylogenomics.</title>
        <authorList>
            <person name="Vandepol N."/>
            <person name="Liber J."/>
            <person name="Desiro A."/>
            <person name="Na H."/>
            <person name="Kennedy M."/>
            <person name="Barry K."/>
            <person name="Grigoriev I.V."/>
            <person name="Miller A.N."/>
            <person name="O'Donnell K."/>
            <person name="Stajich J.E."/>
            <person name="Bonito G."/>
        </authorList>
    </citation>
    <scope>NUCLEOTIDE SEQUENCE</scope>
    <source>
        <strain evidence="1">MES-2147</strain>
    </source>
</reference>
<protein>
    <recommendedName>
        <fullName evidence="3">DUF1688-domain-containing protein</fullName>
    </recommendedName>
</protein>
<evidence type="ECO:0000313" key="1">
    <source>
        <dbReference type="EMBL" id="KAF9984828.1"/>
    </source>
</evidence>
<evidence type="ECO:0008006" key="3">
    <source>
        <dbReference type="Google" id="ProtNLM"/>
    </source>
</evidence>
<dbReference type="InterPro" id="IPR012469">
    <property type="entry name" value="DUF1688"/>
</dbReference>
<dbReference type="Proteomes" id="UP000749646">
    <property type="component" value="Unassembled WGS sequence"/>
</dbReference>
<dbReference type="OrthoDB" id="2153176at2759"/>
<dbReference type="EMBL" id="JAAAHW010003350">
    <property type="protein sequence ID" value="KAF9984828.1"/>
    <property type="molecule type" value="Genomic_DNA"/>
</dbReference>
<comment type="caution">
    <text evidence="1">The sequence shown here is derived from an EMBL/GenBank/DDBJ whole genome shotgun (WGS) entry which is preliminary data.</text>
</comment>
<proteinExistence type="predicted"/>
<keyword evidence="2" id="KW-1185">Reference proteome</keyword>
<name>A0A9P6SP97_9FUNG</name>
<gene>
    <name evidence="1" type="ORF">BGZ65_012516</name>
</gene>
<dbReference type="PANTHER" id="PTHR31687">
    <property type="match status" value="1"/>
</dbReference>